<dbReference type="GO" id="GO:0032153">
    <property type="term" value="C:cell division site"/>
    <property type="evidence" value="ECO:0007669"/>
    <property type="project" value="TreeGrafter"/>
</dbReference>
<protein>
    <recommendedName>
        <fullName evidence="3">Cell division protein ZapA</fullName>
    </recommendedName>
    <alternativeName>
        <fullName evidence="11">Z ring-associated protein ZapA</fullName>
    </alternativeName>
</protein>
<comment type="subcellular location">
    <subcellularLocation>
        <location evidence="1">Cytoplasm</location>
    </subcellularLocation>
</comment>
<dbReference type="PANTHER" id="PTHR34981">
    <property type="entry name" value="CELL DIVISION PROTEIN ZAPA"/>
    <property type="match status" value="1"/>
</dbReference>
<dbReference type="Gene3D" id="1.20.5.50">
    <property type="match status" value="1"/>
</dbReference>
<comment type="similarity">
    <text evidence="2">Belongs to the ZapA family. Type 1 subfamily.</text>
</comment>
<dbReference type="GO" id="GO:0000917">
    <property type="term" value="P:division septum assembly"/>
    <property type="evidence" value="ECO:0007669"/>
    <property type="project" value="UniProtKB-KW"/>
</dbReference>
<dbReference type="GO" id="GO:0030428">
    <property type="term" value="C:cell septum"/>
    <property type="evidence" value="ECO:0007669"/>
    <property type="project" value="TreeGrafter"/>
</dbReference>
<organism evidence="12 13">
    <name type="scientific">Halioxenophilus aromaticivorans</name>
    <dbReference type="NCBI Taxonomy" id="1306992"/>
    <lineage>
        <taxon>Bacteria</taxon>
        <taxon>Pseudomonadati</taxon>
        <taxon>Pseudomonadota</taxon>
        <taxon>Gammaproteobacteria</taxon>
        <taxon>Alteromonadales</taxon>
        <taxon>Alteromonadaceae</taxon>
        <taxon>Halioxenophilus</taxon>
    </lineage>
</organism>
<evidence type="ECO:0000256" key="2">
    <source>
        <dbReference type="ARBA" id="ARBA00010074"/>
    </source>
</evidence>
<dbReference type="EMBL" id="BAABLX010000028">
    <property type="protein sequence ID" value="GAA4949589.1"/>
    <property type="molecule type" value="Genomic_DNA"/>
</dbReference>
<evidence type="ECO:0000256" key="6">
    <source>
        <dbReference type="ARBA" id="ARBA00023054"/>
    </source>
</evidence>
<evidence type="ECO:0000256" key="8">
    <source>
        <dbReference type="ARBA" id="ARBA00023306"/>
    </source>
</evidence>
<evidence type="ECO:0000256" key="3">
    <source>
        <dbReference type="ARBA" id="ARBA00015195"/>
    </source>
</evidence>
<dbReference type="InterPro" id="IPR007838">
    <property type="entry name" value="Cell_div_ZapA-like"/>
</dbReference>
<keyword evidence="6" id="KW-0175">Coiled coil</keyword>
<gene>
    <name evidence="12" type="ORF">GCM10025791_32280</name>
</gene>
<evidence type="ECO:0000256" key="10">
    <source>
        <dbReference type="ARBA" id="ARBA00026068"/>
    </source>
</evidence>
<accession>A0AAV3U5J8</accession>
<evidence type="ECO:0000256" key="11">
    <source>
        <dbReference type="ARBA" id="ARBA00033158"/>
    </source>
</evidence>
<comment type="subunit">
    <text evidence="10">Homodimer. Interacts with FtsZ.</text>
</comment>
<dbReference type="Gene3D" id="3.30.160.880">
    <property type="entry name" value="Cell division protein ZapA protomer, N-terminal domain"/>
    <property type="match status" value="1"/>
</dbReference>
<dbReference type="Pfam" id="PF05164">
    <property type="entry name" value="ZapA"/>
    <property type="match status" value="1"/>
</dbReference>
<evidence type="ECO:0000256" key="7">
    <source>
        <dbReference type="ARBA" id="ARBA00023210"/>
    </source>
</evidence>
<keyword evidence="5 12" id="KW-0132">Cell division</keyword>
<dbReference type="SUPFAM" id="SSF102829">
    <property type="entry name" value="Cell division protein ZapA-like"/>
    <property type="match status" value="1"/>
</dbReference>
<sequence length="102" mass="11106">MKKTETVTVMILGKEYQVSCPADEQGELLQAARQLDERMRTIRQSGSVIGLERIAVMAALNLSHDLLLAKQASAANERVVNRVANKLDATLALSRKANNSNG</sequence>
<keyword evidence="4" id="KW-0963">Cytoplasm</keyword>
<dbReference type="AlphaFoldDB" id="A0AAV3U5J8"/>
<dbReference type="InterPro" id="IPR042233">
    <property type="entry name" value="Cell_div_ZapA_N"/>
</dbReference>
<evidence type="ECO:0000313" key="12">
    <source>
        <dbReference type="EMBL" id="GAA4949589.1"/>
    </source>
</evidence>
<dbReference type="GO" id="GO:0043093">
    <property type="term" value="P:FtsZ-dependent cytokinesis"/>
    <property type="evidence" value="ECO:0007669"/>
    <property type="project" value="TreeGrafter"/>
</dbReference>
<evidence type="ECO:0000256" key="5">
    <source>
        <dbReference type="ARBA" id="ARBA00022618"/>
    </source>
</evidence>
<evidence type="ECO:0000256" key="1">
    <source>
        <dbReference type="ARBA" id="ARBA00004496"/>
    </source>
</evidence>
<dbReference type="Proteomes" id="UP001409585">
    <property type="component" value="Unassembled WGS sequence"/>
</dbReference>
<evidence type="ECO:0000256" key="9">
    <source>
        <dbReference type="ARBA" id="ARBA00024910"/>
    </source>
</evidence>
<evidence type="ECO:0000313" key="13">
    <source>
        <dbReference type="Proteomes" id="UP001409585"/>
    </source>
</evidence>
<keyword evidence="7" id="KW-0717">Septation</keyword>
<proteinExistence type="inferred from homology"/>
<dbReference type="PANTHER" id="PTHR34981:SF1">
    <property type="entry name" value="CELL DIVISION PROTEIN ZAPA"/>
    <property type="match status" value="1"/>
</dbReference>
<keyword evidence="8" id="KW-0131">Cell cycle</keyword>
<evidence type="ECO:0000256" key="4">
    <source>
        <dbReference type="ARBA" id="ARBA00022490"/>
    </source>
</evidence>
<name>A0AAV3U5J8_9ALTE</name>
<keyword evidence="13" id="KW-1185">Reference proteome</keyword>
<dbReference type="RefSeq" id="WP_345424611.1">
    <property type="nucleotide sequence ID" value="NZ_AP031496.1"/>
</dbReference>
<comment type="caution">
    <text evidence="12">The sequence shown here is derived from an EMBL/GenBank/DDBJ whole genome shotgun (WGS) entry which is preliminary data.</text>
</comment>
<dbReference type="GO" id="GO:0005829">
    <property type="term" value="C:cytosol"/>
    <property type="evidence" value="ECO:0007669"/>
    <property type="project" value="TreeGrafter"/>
</dbReference>
<dbReference type="InterPro" id="IPR036192">
    <property type="entry name" value="Cell_div_ZapA-like_sf"/>
</dbReference>
<comment type="function">
    <text evidence="9">Activator of cell division through the inhibition of FtsZ GTPase activity, therefore promoting FtsZ assembly into bundles of protofilaments necessary for the formation of the division Z ring. It is recruited early at mid-cell but it is not essential for cell division.</text>
</comment>
<reference evidence="13" key="1">
    <citation type="journal article" date="2019" name="Int. J. Syst. Evol. Microbiol.">
        <title>The Global Catalogue of Microorganisms (GCM) 10K type strain sequencing project: providing services to taxonomists for standard genome sequencing and annotation.</title>
        <authorList>
            <consortium name="The Broad Institute Genomics Platform"/>
            <consortium name="The Broad Institute Genome Sequencing Center for Infectious Disease"/>
            <person name="Wu L."/>
            <person name="Ma J."/>
        </authorList>
    </citation>
    <scope>NUCLEOTIDE SEQUENCE [LARGE SCALE GENOMIC DNA]</scope>
    <source>
        <strain evidence="13">JCM 19134</strain>
    </source>
</reference>
<dbReference type="GO" id="GO:0000921">
    <property type="term" value="P:septin ring assembly"/>
    <property type="evidence" value="ECO:0007669"/>
    <property type="project" value="TreeGrafter"/>
</dbReference>